<feature type="signal peptide" evidence="1">
    <location>
        <begin position="1"/>
        <end position="19"/>
    </location>
</feature>
<dbReference type="PANTHER" id="PTHR13593">
    <property type="match status" value="1"/>
</dbReference>
<name>A0A8H7DFM7_9AGAR</name>
<feature type="chain" id="PRO_5034068682" evidence="1">
    <location>
        <begin position="20"/>
        <end position="406"/>
    </location>
</feature>
<gene>
    <name evidence="2" type="ORF">MVEN_00299800</name>
</gene>
<dbReference type="PANTHER" id="PTHR13593:SF140">
    <property type="entry name" value="PLC-LIKE PHOSPHODIESTERASE"/>
    <property type="match status" value="1"/>
</dbReference>
<dbReference type="OrthoDB" id="7984201at2759"/>
<dbReference type="EMBL" id="JACAZI010000002">
    <property type="protein sequence ID" value="KAF7369686.1"/>
    <property type="molecule type" value="Genomic_DNA"/>
</dbReference>
<keyword evidence="1" id="KW-0732">Signal</keyword>
<keyword evidence="3" id="KW-1185">Reference proteome</keyword>
<protein>
    <submittedName>
        <fullName evidence="2">PLC-like phosphodiesterase</fullName>
    </submittedName>
</protein>
<evidence type="ECO:0000256" key="1">
    <source>
        <dbReference type="SAM" id="SignalP"/>
    </source>
</evidence>
<dbReference type="GO" id="GO:0006629">
    <property type="term" value="P:lipid metabolic process"/>
    <property type="evidence" value="ECO:0007669"/>
    <property type="project" value="InterPro"/>
</dbReference>
<evidence type="ECO:0000313" key="3">
    <source>
        <dbReference type="Proteomes" id="UP000620124"/>
    </source>
</evidence>
<dbReference type="Pfam" id="PF26146">
    <property type="entry name" value="PI-PLC_X"/>
    <property type="match status" value="2"/>
</dbReference>
<evidence type="ECO:0000313" key="2">
    <source>
        <dbReference type="EMBL" id="KAF7369686.1"/>
    </source>
</evidence>
<dbReference type="AlphaFoldDB" id="A0A8H7DFM7"/>
<comment type="caution">
    <text evidence="2">The sequence shown here is derived from an EMBL/GenBank/DDBJ whole genome shotgun (WGS) entry which is preliminary data.</text>
</comment>
<sequence>MFSRSAWTSLLSAATLALAASIPVKRATVCNGHAELCNRSYGNITFVAAHDSAFFSQDPLAVARDQEVDIPTQLGLGIRMLQAQSHVNNGVLHFCHTSCSLFDGGPVVDYLKTVKTFLDANPNEVLTLLFTNPEGQSPATVWKPLFDEAGECLPPPIVRHVSSPLSVPPCFERATTTLRLFQIIFTRLDPGITPLAFVPPSLPVKQSDWPTLGEMIDSGKRVVVFLDANADGADSVDFIMPEFQMIWEPPFSSTDPTFPCKIDRIAGPLADVDHMYMINHNLNKNLLSLGSTDVLVSDPVDAPTTNGVESILADANGCAPLGGNRAPNFVLLDYVNLGDPFTAAAQLNGLPAPAPSNAPATVGDQVTDAAAGAVATVTGAAEDAGNAIKDGISSLGNSIKGLFGRA</sequence>
<dbReference type="InterPro" id="IPR017946">
    <property type="entry name" value="PLC-like_Pdiesterase_TIM-brl"/>
</dbReference>
<dbReference type="Proteomes" id="UP000620124">
    <property type="component" value="Unassembled WGS sequence"/>
</dbReference>
<accession>A0A8H7DFM7</accession>
<proteinExistence type="predicted"/>
<organism evidence="2 3">
    <name type="scientific">Mycena venus</name>
    <dbReference type="NCBI Taxonomy" id="2733690"/>
    <lineage>
        <taxon>Eukaryota</taxon>
        <taxon>Fungi</taxon>
        <taxon>Dikarya</taxon>
        <taxon>Basidiomycota</taxon>
        <taxon>Agaricomycotina</taxon>
        <taxon>Agaricomycetes</taxon>
        <taxon>Agaricomycetidae</taxon>
        <taxon>Agaricales</taxon>
        <taxon>Marasmiineae</taxon>
        <taxon>Mycenaceae</taxon>
        <taxon>Mycena</taxon>
    </lineage>
</organism>
<reference evidence="2" key="1">
    <citation type="submission" date="2020-05" db="EMBL/GenBank/DDBJ databases">
        <title>Mycena genomes resolve the evolution of fungal bioluminescence.</title>
        <authorList>
            <person name="Tsai I.J."/>
        </authorList>
    </citation>
    <scope>NUCLEOTIDE SEQUENCE</scope>
    <source>
        <strain evidence="2">CCC161011</strain>
    </source>
</reference>
<dbReference type="InterPro" id="IPR051057">
    <property type="entry name" value="PI-PLC_domain"/>
</dbReference>
<dbReference type="Gene3D" id="3.20.20.190">
    <property type="entry name" value="Phosphatidylinositol (PI) phosphodiesterase"/>
    <property type="match status" value="1"/>
</dbReference>
<dbReference type="GO" id="GO:0008081">
    <property type="term" value="F:phosphoric diester hydrolase activity"/>
    <property type="evidence" value="ECO:0007669"/>
    <property type="project" value="InterPro"/>
</dbReference>
<dbReference type="SUPFAM" id="SSF51695">
    <property type="entry name" value="PLC-like phosphodiesterases"/>
    <property type="match status" value="1"/>
</dbReference>